<proteinExistence type="predicted"/>
<name>A0ABY7AK63_9ALTE</name>
<evidence type="ECO:0000259" key="7">
    <source>
        <dbReference type="PROSITE" id="PS51471"/>
    </source>
</evidence>
<protein>
    <submittedName>
        <fullName evidence="8">2OG-Fe(II) oxygenase</fullName>
    </submittedName>
</protein>
<evidence type="ECO:0000256" key="1">
    <source>
        <dbReference type="ARBA" id="ARBA00001961"/>
    </source>
</evidence>
<evidence type="ECO:0000313" key="8">
    <source>
        <dbReference type="EMBL" id="WAJ69879.1"/>
    </source>
</evidence>
<dbReference type="Pfam" id="PF13640">
    <property type="entry name" value="2OG-FeII_Oxy_3"/>
    <property type="match status" value="1"/>
</dbReference>
<dbReference type="Proteomes" id="UP001163726">
    <property type="component" value="Chromosome"/>
</dbReference>
<evidence type="ECO:0000256" key="5">
    <source>
        <dbReference type="ARBA" id="ARBA00023002"/>
    </source>
</evidence>
<keyword evidence="3" id="KW-0847">Vitamin C</keyword>
<evidence type="ECO:0000256" key="4">
    <source>
        <dbReference type="ARBA" id="ARBA00022964"/>
    </source>
</evidence>
<comment type="cofactor">
    <cofactor evidence="1">
        <name>L-ascorbate</name>
        <dbReference type="ChEBI" id="CHEBI:38290"/>
    </cofactor>
</comment>
<reference evidence="8" key="1">
    <citation type="submission" date="2022-10" db="EMBL/GenBank/DDBJ databases">
        <title>Catenovulum adriacola sp. nov. isolated in the Harbour of Susak.</title>
        <authorList>
            <person name="Schoch T."/>
            <person name="Reich S.J."/>
            <person name="Stoeferle S."/>
            <person name="Flaiz M."/>
            <person name="Kazda M."/>
            <person name="Riedel C.U."/>
            <person name="Duerre P."/>
        </authorList>
    </citation>
    <scope>NUCLEOTIDE SEQUENCE</scope>
    <source>
        <strain evidence="8">TS8</strain>
    </source>
</reference>
<gene>
    <name evidence="8" type="ORF">OLW01_12080</name>
</gene>
<dbReference type="EMBL" id="CP109965">
    <property type="protein sequence ID" value="WAJ69879.1"/>
    <property type="molecule type" value="Genomic_DNA"/>
</dbReference>
<organism evidence="8 9">
    <name type="scientific">Catenovulum adriaticum</name>
    <dbReference type="NCBI Taxonomy" id="2984846"/>
    <lineage>
        <taxon>Bacteria</taxon>
        <taxon>Pseudomonadati</taxon>
        <taxon>Pseudomonadota</taxon>
        <taxon>Gammaproteobacteria</taxon>
        <taxon>Alteromonadales</taxon>
        <taxon>Alteromonadaceae</taxon>
        <taxon>Catenovulum</taxon>
    </lineage>
</organism>
<dbReference type="SMART" id="SM00702">
    <property type="entry name" value="P4Hc"/>
    <property type="match status" value="1"/>
</dbReference>
<keyword evidence="5" id="KW-0560">Oxidoreductase</keyword>
<accession>A0ABY7AK63</accession>
<keyword evidence="6" id="KW-0408">Iron</keyword>
<sequence length="219" mass="25434">MQLTANSFFEQTNYLALADDLRTQGYAIIEHALPIELETALVKHVIELPRTDLQTAGVGREQQQTVNNFVRRDQVKWIEASQSTVEKAWLSHMENLRIMLNRQLLLGLFSYESHFAQYQPGDFYKKHLDSFKGNTNRVLSTVYYLNPNWQSEFGGELVIYDPINQMQEIKRVSPELGRMVIFLSEEFPHEVLPADKTRFSIAGWFRVNNSINNQIDPPK</sequence>
<dbReference type="RefSeq" id="WP_268074173.1">
    <property type="nucleotide sequence ID" value="NZ_CP109965.1"/>
</dbReference>
<dbReference type="InterPro" id="IPR044862">
    <property type="entry name" value="Pro_4_hyd_alph_FE2OG_OXY"/>
</dbReference>
<keyword evidence="4" id="KW-0223">Dioxygenase</keyword>
<dbReference type="InterPro" id="IPR005123">
    <property type="entry name" value="Oxoglu/Fe-dep_dioxygenase_dom"/>
</dbReference>
<evidence type="ECO:0000256" key="6">
    <source>
        <dbReference type="ARBA" id="ARBA00023004"/>
    </source>
</evidence>
<evidence type="ECO:0000256" key="3">
    <source>
        <dbReference type="ARBA" id="ARBA00022896"/>
    </source>
</evidence>
<dbReference type="PANTHER" id="PTHR12907">
    <property type="entry name" value="EGL NINE HOMOLOG-RELATED"/>
    <property type="match status" value="1"/>
</dbReference>
<dbReference type="PANTHER" id="PTHR12907:SF26">
    <property type="entry name" value="HIF PROLYL HYDROXYLASE, ISOFORM C"/>
    <property type="match status" value="1"/>
</dbReference>
<dbReference type="InterPro" id="IPR006620">
    <property type="entry name" value="Pro_4_hyd_alph"/>
</dbReference>
<dbReference type="Gene3D" id="2.60.120.620">
    <property type="entry name" value="q2cbj1_9rhob like domain"/>
    <property type="match status" value="1"/>
</dbReference>
<evidence type="ECO:0000313" key="9">
    <source>
        <dbReference type="Proteomes" id="UP001163726"/>
    </source>
</evidence>
<feature type="domain" description="Fe2OG dioxygenase" evidence="7">
    <location>
        <begin position="104"/>
        <end position="207"/>
    </location>
</feature>
<dbReference type="InterPro" id="IPR051559">
    <property type="entry name" value="HIF_prolyl_hydroxylases"/>
</dbReference>
<dbReference type="PROSITE" id="PS51471">
    <property type="entry name" value="FE2OG_OXY"/>
    <property type="match status" value="1"/>
</dbReference>
<keyword evidence="9" id="KW-1185">Reference proteome</keyword>
<keyword evidence="2" id="KW-0479">Metal-binding</keyword>
<evidence type="ECO:0000256" key="2">
    <source>
        <dbReference type="ARBA" id="ARBA00022723"/>
    </source>
</evidence>